<dbReference type="KEGG" id="xtr:116407939"/>
<dbReference type="InterPro" id="IPR008993">
    <property type="entry name" value="TIMP-like_OB-fold"/>
</dbReference>
<dbReference type="GeneTree" id="ENSGT00390000002361"/>
<feature type="region of interest" description="Disordered" evidence="2">
    <location>
        <begin position="32"/>
        <end position="95"/>
    </location>
</feature>
<dbReference type="OrthoDB" id="9388635at2759"/>
<dbReference type="SUPFAM" id="SSF50242">
    <property type="entry name" value="TIMP-like"/>
    <property type="match status" value="1"/>
</dbReference>
<feature type="domain" description="NTR" evidence="4">
    <location>
        <begin position="183"/>
        <end position="327"/>
    </location>
</feature>
<accession>A0A803JFB2</accession>
<protein>
    <submittedName>
        <fullName evidence="7">UPF0450 protein C17orf58 homolog</fullName>
    </submittedName>
</protein>
<name>A0A803JFB2_XENTR</name>
<evidence type="ECO:0000256" key="1">
    <source>
        <dbReference type="ARBA" id="ARBA00023157"/>
    </source>
</evidence>
<dbReference type="Gene3D" id="2.40.50.120">
    <property type="match status" value="1"/>
</dbReference>
<dbReference type="Ensembl" id="ENSXETT00000120408">
    <property type="protein sequence ID" value="ENSXETP00000106574"/>
    <property type="gene ID" value="ENSXETG00000049345"/>
</dbReference>
<dbReference type="CTD" id="498014"/>
<feature type="chain" id="PRO_5044662858" evidence="3">
    <location>
        <begin position="21"/>
        <end position="328"/>
    </location>
</feature>
<keyword evidence="6" id="KW-1185">Reference proteome</keyword>
<organism evidence="5">
    <name type="scientific">Xenopus tropicalis</name>
    <name type="common">Western clawed frog</name>
    <name type="synonym">Silurana tropicalis</name>
    <dbReference type="NCBI Taxonomy" id="8364"/>
    <lineage>
        <taxon>Eukaryota</taxon>
        <taxon>Metazoa</taxon>
        <taxon>Chordata</taxon>
        <taxon>Craniata</taxon>
        <taxon>Vertebrata</taxon>
        <taxon>Euteleostomi</taxon>
        <taxon>Amphibia</taxon>
        <taxon>Batrachia</taxon>
        <taxon>Anura</taxon>
        <taxon>Pipoidea</taxon>
        <taxon>Pipidae</taxon>
        <taxon>Xenopodinae</taxon>
        <taxon>Xenopus</taxon>
        <taxon>Silurana</taxon>
    </lineage>
</organism>
<feature type="compositionally biased region" description="Pro residues" evidence="2">
    <location>
        <begin position="32"/>
        <end position="45"/>
    </location>
</feature>
<feature type="signal peptide" evidence="3">
    <location>
        <begin position="1"/>
        <end position="20"/>
    </location>
</feature>
<keyword evidence="1" id="KW-1015">Disulfide bond</keyword>
<sequence>MIPALTLLSLCATCAPPAAGMPVVVAPAVRPKVPPPSTQGPPAQPTPTQMAESLGREPRGAKARAKVTVDNNTGPREKFPAGAQPEGQNFYGNAKLPQAGPPHSAYSLLHQKKSSLAAPQGGNLQGHKRSKNNDPMESNRPGTRHREAGSNFTKASWVTNRHPSSVLSQLPACRKGFGSRETCTGECPRDMGEREAYCNSDFAVNGIVQDMESVGKGSRLVTLLVGRDGLYKINRLYIRPDGVFFRVKILLANTSSCPKPCPELKPGVRYILMGQIYQKRMTLPAAMQHIVGGRFGAGDGIIRSSSYVQRYNRRRGRNVLAASHSKCT</sequence>
<dbReference type="PANTHER" id="PTHR35967">
    <property type="entry name" value="UPF0450 PROTEIN C17ORF58"/>
    <property type="match status" value="1"/>
</dbReference>
<evidence type="ECO:0000313" key="7">
    <source>
        <dbReference type="RefSeq" id="XP_031750113.1"/>
    </source>
</evidence>
<dbReference type="PROSITE" id="PS50189">
    <property type="entry name" value="NTR"/>
    <property type="match status" value="1"/>
</dbReference>
<dbReference type="Xenbase" id="XB-GENE-29076902">
    <property type="gene designation" value="c10h17orf58"/>
</dbReference>
<dbReference type="AlphaFoldDB" id="A0A803JFB2"/>
<feature type="region of interest" description="Disordered" evidence="2">
    <location>
        <begin position="117"/>
        <end position="149"/>
    </location>
</feature>
<reference evidence="5" key="2">
    <citation type="submission" date="2021-03" db="UniProtKB">
        <authorList>
            <consortium name="Ensembl"/>
        </authorList>
    </citation>
    <scope>IDENTIFICATION</scope>
</reference>
<dbReference type="OMA" id="GIVQDME"/>
<evidence type="ECO:0000256" key="3">
    <source>
        <dbReference type="SAM" id="SignalP"/>
    </source>
</evidence>
<evidence type="ECO:0000313" key="5">
    <source>
        <dbReference type="Ensembl" id="ENSXETP00000106574"/>
    </source>
</evidence>
<dbReference type="GeneID" id="116407939"/>
<evidence type="ECO:0000256" key="2">
    <source>
        <dbReference type="SAM" id="MobiDB-lite"/>
    </source>
</evidence>
<gene>
    <name evidence="7 8" type="primary">c10h17orf58</name>
</gene>
<dbReference type="RefSeq" id="XP_031750113.1">
    <property type="nucleotide sequence ID" value="XM_031894253.1"/>
</dbReference>
<reference evidence="5" key="1">
    <citation type="journal article" date="2010" name="Science">
        <title>The genome of the Western clawed frog Xenopus tropicalis.</title>
        <authorList>
            <person name="Hellsten U."/>
            <person name="Harland R.M."/>
            <person name="Gilchrist M.J."/>
            <person name="Hendrix D."/>
            <person name="Jurka J."/>
            <person name="Kapitonov V."/>
            <person name="Ovcharenko I."/>
            <person name="Putnam N.H."/>
            <person name="Shu S."/>
            <person name="Taher L."/>
            <person name="Blitz I.L."/>
            <person name="Blumberg B."/>
            <person name="Dichmann D.S."/>
            <person name="Dubchak I."/>
            <person name="Amaya E."/>
            <person name="Detter J.C."/>
            <person name="Fletcher R."/>
            <person name="Gerhard D.S."/>
            <person name="Goodstein D."/>
            <person name="Graves T."/>
            <person name="Grigoriev I.V."/>
            <person name="Grimwood J."/>
            <person name="Kawashima T."/>
            <person name="Lindquist E."/>
            <person name="Lucas S.M."/>
            <person name="Mead P.E."/>
            <person name="Mitros T."/>
            <person name="Ogino H."/>
            <person name="Ohta Y."/>
            <person name="Poliakov A.V."/>
            <person name="Pollet N."/>
            <person name="Robert J."/>
            <person name="Salamov A."/>
            <person name="Sater A.K."/>
            <person name="Schmutz J."/>
            <person name="Terry A."/>
            <person name="Vize P.D."/>
            <person name="Warren W.C."/>
            <person name="Wells D."/>
            <person name="Wills A."/>
            <person name="Wilson R.K."/>
            <person name="Zimmerman L.B."/>
            <person name="Zorn A.M."/>
            <person name="Grainger R."/>
            <person name="Grammer T."/>
            <person name="Khokha M.K."/>
            <person name="Richardson P.M."/>
            <person name="Rokhsar D.S."/>
        </authorList>
    </citation>
    <scope>NUCLEOTIDE SEQUENCE [LARGE SCALE GENOMIC DNA]</scope>
    <source>
        <strain evidence="5">Nigerian</strain>
    </source>
</reference>
<evidence type="ECO:0000259" key="4">
    <source>
        <dbReference type="PROSITE" id="PS50189"/>
    </source>
</evidence>
<reference evidence="7" key="3">
    <citation type="submission" date="2025-04" db="UniProtKB">
        <authorList>
            <consortium name="RefSeq"/>
        </authorList>
    </citation>
    <scope>IDENTIFICATION</scope>
    <source>
        <strain evidence="7">Nigerian</strain>
        <tissue evidence="7">Liver and blood</tissue>
    </source>
</reference>
<keyword evidence="3" id="KW-0732">Signal</keyword>
<evidence type="ECO:0000313" key="6">
    <source>
        <dbReference type="Proteomes" id="UP000008143"/>
    </source>
</evidence>
<proteinExistence type="predicted"/>
<dbReference type="PANTHER" id="PTHR35967:SF1">
    <property type="entry name" value="UPF0450 PROTEIN C17ORF58"/>
    <property type="match status" value="1"/>
</dbReference>
<dbReference type="InterPro" id="IPR001134">
    <property type="entry name" value="Netrin_domain"/>
</dbReference>
<dbReference type="Proteomes" id="UP000008143">
    <property type="component" value="Chromosome 10"/>
</dbReference>
<evidence type="ECO:0000313" key="8">
    <source>
        <dbReference type="Xenbase" id="XB-GENE-29076902"/>
    </source>
</evidence>